<accession>A0ABV7P0T7</accession>
<feature type="transmembrane region" description="Helical" evidence="1">
    <location>
        <begin position="12"/>
        <end position="36"/>
    </location>
</feature>
<protein>
    <submittedName>
        <fullName evidence="2">DUF6069 family protein</fullName>
    </submittedName>
</protein>
<organism evidence="2 3">
    <name type="scientific">Amycolatopsis speibonae</name>
    <dbReference type="NCBI Taxonomy" id="1450224"/>
    <lineage>
        <taxon>Bacteria</taxon>
        <taxon>Bacillati</taxon>
        <taxon>Actinomycetota</taxon>
        <taxon>Actinomycetes</taxon>
        <taxon>Pseudonocardiales</taxon>
        <taxon>Pseudonocardiaceae</taxon>
        <taxon>Amycolatopsis</taxon>
    </lineage>
</organism>
<keyword evidence="1" id="KW-0472">Membrane</keyword>
<proteinExistence type="predicted"/>
<evidence type="ECO:0000313" key="3">
    <source>
        <dbReference type="Proteomes" id="UP001595645"/>
    </source>
</evidence>
<comment type="caution">
    <text evidence="2">The sequence shown here is derived from an EMBL/GenBank/DDBJ whole genome shotgun (WGS) entry which is preliminary data.</text>
</comment>
<feature type="transmembrane region" description="Helical" evidence="1">
    <location>
        <begin position="48"/>
        <end position="68"/>
    </location>
</feature>
<dbReference type="InterPro" id="IPR045713">
    <property type="entry name" value="DUF6069"/>
</dbReference>
<gene>
    <name evidence="2" type="ORF">ACFOSH_25020</name>
</gene>
<evidence type="ECO:0000256" key="1">
    <source>
        <dbReference type="SAM" id="Phobius"/>
    </source>
</evidence>
<sequence length="130" mass="13308">MITETIHTSSRALRLGLATLAAAVANTVIALIAARLDDGGVAMGLSPAIYLPATVVGIVAGTLGWTLIARRAPKALRVVVPAALALTWIPDVLLLTLGATIANVVGLMLMHLVVATAVVTALRTEIQARA</sequence>
<feature type="transmembrane region" description="Helical" evidence="1">
    <location>
        <begin position="75"/>
        <end position="95"/>
    </location>
</feature>
<dbReference type="Proteomes" id="UP001595645">
    <property type="component" value="Unassembled WGS sequence"/>
</dbReference>
<keyword evidence="1" id="KW-1133">Transmembrane helix</keyword>
<feature type="transmembrane region" description="Helical" evidence="1">
    <location>
        <begin position="101"/>
        <end position="122"/>
    </location>
</feature>
<name>A0ABV7P0T7_9PSEU</name>
<dbReference type="EMBL" id="JBHRWK010000038">
    <property type="protein sequence ID" value="MFC3452711.1"/>
    <property type="molecule type" value="Genomic_DNA"/>
</dbReference>
<keyword evidence="1" id="KW-0812">Transmembrane</keyword>
<keyword evidence="3" id="KW-1185">Reference proteome</keyword>
<dbReference type="Pfam" id="PF19545">
    <property type="entry name" value="DUF6069"/>
    <property type="match status" value="1"/>
</dbReference>
<dbReference type="RefSeq" id="WP_378241479.1">
    <property type="nucleotide sequence ID" value="NZ_JBHRWK010000038.1"/>
</dbReference>
<evidence type="ECO:0000313" key="2">
    <source>
        <dbReference type="EMBL" id="MFC3452711.1"/>
    </source>
</evidence>
<reference evidence="3" key="1">
    <citation type="journal article" date="2019" name="Int. J. Syst. Evol. Microbiol.">
        <title>The Global Catalogue of Microorganisms (GCM) 10K type strain sequencing project: providing services to taxonomists for standard genome sequencing and annotation.</title>
        <authorList>
            <consortium name="The Broad Institute Genomics Platform"/>
            <consortium name="The Broad Institute Genome Sequencing Center for Infectious Disease"/>
            <person name="Wu L."/>
            <person name="Ma J."/>
        </authorList>
    </citation>
    <scope>NUCLEOTIDE SEQUENCE [LARGE SCALE GENOMIC DNA]</scope>
    <source>
        <strain evidence="3">CGMCC 4.7676</strain>
    </source>
</reference>